<dbReference type="EMBL" id="JARKIB010000174">
    <property type="protein sequence ID" value="KAJ7728211.1"/>
    <property type="molecule type" value="Genomic_DNA"/>
</dbReference>
<accession>A0AAD7HTS2</accession>
<evidence type="ECO:0000313" key="2">
    <source>
        <dbReference type="Proteomes" id="UP001215598"/>
    </source>
</evidence>
<name>A0AAD7HTS2_9AGAR</name>
<feature type="non-terminal residue" evidence="1">
    <location>
        <position position="1"/>
    </location>
</feature>
<dbReference type="AlphaFoldDB" id="A0AAD7HTS2"/>
<protein>
    <submittedName>
        <fullName evidence="1">Uncharacterized protein</fullName>
    </submittedName>
</protein>
<keyword evidence="2" id="KW-1185">Reference proteome</keyword>
<evidence type="ECO:0000313" key="1">
    <source>
        <dbReference type="EMBL" id="KAJ7728211.1"/>
    </source>
</evidence>
<gene>
    <name evidence="1" type="ORF">B0H16DRAFT_1331073</name>
</gene>
<sequence length="53" mass="5682">GAGDGAGFREKLSAGDIIDIVARAIQDPGWCNHVDRVEVTVYHTLALRRASCT</sequence>
<comment type="caution">
    <text evidence="1">The sequence shown here is derived from an EMBL/GenBank/DDBJ whole genome shotgun (WGS) entry which is preliminary data.</text>
</comment>
<reference evidence="1" key="1">
    <citation type="submission" date="2023-03" db="EMBL/GenBank/DDBJ databases">
        <title>Massive genome expansion in bonnet fungi (Mycena s.s.) driven by repeated elements and novel gene families across ecological guilds.</title>
        <authorList>
            <consortium name="Lawrence Berkeley National Laboratory"/>
            <person name="Harder C.B."/>
            <person name="Miyauchi S."/>
            <person name="Viragh M."/>
            <person name="Kuo A."/>
            <person name="Thoen E."/>
            <person name="Andreopoulos B."/>
            <person name="Lu D."/>
            <person name="Skrede I."/>
            <person name="Drula E."/>
            <person name="Henrissat B."/>
            <person name="Morin E."/>
            <person name="Kohler A."/>
            <person name="Barry K."/>
            <person name="LaButti K."/>
            <person name="Morin E."/>
            <person name="Salamov A."/>
            <person name="Lipzen A."/>
            <person name="Mereny Z."/>
            <person name="Hegedus B."/>
            <person name="Baldrian P."/>
            <person name="Stursova M."/>
            <person name="Weitz H."/>
            <person name="Taylor A."/>
            <person name="Grigoriev I.V."/>
            <person name="Nagy L.G."/>
            <person name="Martin F."/>
            <person name="Kauserud H."/>
        </authorList>
    </citation>
    <scope>NUCLEOTIDE SEQUENCE</scope>
    <source>
        <strain evidence="1">CBHHK182m</strain>
    </source>
</reference>
<organism evidence="1 2">
    <name type="scientific">Mycena metata</name>
    <dbReference type="NCBI Taxonomy" id="1033252"/>
    <lineage>
        <taxon>Eukaryota</taxon>
        <taxon>Fungi</taxon>
        <taxon>Dikarya</taxon>
        <taxon>Basidiomycota</taxon>
        <taxon>Agaricomycotina</taxon>
        <taxon>Agaricomycetes</taxon>
        <taxon>Agaricomycetidae</taxon>
        <taxon>Agaricales</taxon>
        <taxon>Marasmiineae</taxon>
        <taxon>Mycenaceae</taxon>
        <taxon>Mycena</taxon>
    </lineage>
</organism>
<proteinExistence type="predicted"/>
<dbReference type="Proteomes" id="UP001215598">
    <property type="component" value="Unassembled WGS sequence"/>
</dbReference>